<accession>A0ABQ2HW16</accession>
<sequence>MFGQTKAFSGFSVDNLQEAKKFYGEILGLEVAQQQEMPVLHLKIHGGYDVIVYEKPNHEPATFTVLNFPVANAEEAVKSLKSKGVSFESYDLPGLKTDDDDIMRGHGPTIAWFTDPAGNILSVIETEN</sequence>
<dbReference type="InterPro" id="IPR004360">
    <property type="entry name" value="Glyas_Fos-R_dOase_dom"/>
</dbReference>
<proteinExistence type="predicted"/>
<dbReference type="PROSITE" id="PS51819">
    <property type="entry name" value="VOC"/>
    <property type="match status" value="1"/>
</dbReference>
<gene>
    <name evidence="2" type="ORF">GCM10010967_27900</name>
</gene>
<evidence type="ECO:0000313" key="2">
    <source>
        <dbReference type="EMBL" id="GGM93209.1"/>
    </source>
</evidence>
<dbReference type="InterPro" id="IPR029068">
    <property type="entry name" value="Glyas_Bleomycin-R_OHBP_Dase"/>
</dbReference>
<comment type="caution">
    <text evidence="2">The sequence shown here is derived from an EMBL/GenBank/DDBJ whole genome shotgun (WGS) entry which is preliminary data.</text>
</comment>
<evidence type="ECO:0000313" key="3">
    <source>
        <dbReference type="Proteomes" id="UP000632339"/>
    </source>
</evidence>
<dbReference type="RefSeq" id="WP_019943255.1">
    <property type="nucleotide sequence ID" value="NZ_BMLI01000001.1"/>
</dbReference>
<dbReference type="Proteomes" id="UP000632339">
    <property type="component" value="Unassembled WGS sequence"/>
</dbReference>
<dbReference type="Pfam" id="PF00903">
    <property type="entry name" value="Glyoxalase"/>
    <property type="match status" value="1"/>
</dbReference>
<organism evidence="2 3">
    <name type="scientific">Dyadobacter beijingensis</name>
    <dbReference type="NCBI Taxonomy" id="365489"/>
    <lineage>
        <taxon>Bacteria</taxon>
        <taxon>Pseudomonadati</taxon>
        <taxon>Bacteroidota</taxon>
        <taxon>Cytophagia</taxon>
        <taxon>Cytophagales</taxon>
        <taxon>Spirosomataceae</taxon>
        <taxon>Dyadobacter</taxon>
    </lineage>
</organism>
<protein>
    <submittedName>
        <fullName evidence="2">Glyoxalase</fullName>
    </submittedName>
</protein>
<keyword evidence="3" id="KW-1185">Reference proteome</keyword>
<name>A0ABQ2HW16_9BACT</name>
<dbReference type="SUPFAM" id="SSF54593">
    <property type="entry name" value="Glyoxalase/Bleomycin resistance protein/Dihydroxybiphenyl dioxygenase"/>
    <property type="match status" value="1"/>
</dbReference>
<dbReference type="InterPro" id="IPR037523">
    <property type="entry name" value="VOC_core"/>
</dbReference>
<dbReference type="Gene3D" id="3.10.180.10">
    <property type="entry name" value="2,3-Dihydroxybiphenyl 1,2-Dioxygenase, domain 1"/>
    <property type="match status" value="1"/>
</dbReference>
<dbReference type="EMBL" id="BMLI01000001">
    <property type="protein sequence ID" value="GGM93209.1"/>
    <property type="molecule type" value="Genomic_DNA"/>
</dbReference>
<evidence type="ECO:0000259" key="1">
    <source>
        <dbReference type="PROSITE" id="PS51819"/>
    </source>
</evidence>
<feature type="domain" description="VOC" evidence="1">
    <location>
        <begin position="1"/>
        <end position="126"/>
    </location>
</feature>
<reference evidence="3" key="1">
    <citation type="journal article" date="2019" name="Int. J. Syst. Evol. Microbiol.">
        <title>The Global Catalogue of Microorganisms (GCM) 10K type strain sequencing project: providing services to taxonomists for standard genome sequencing and annotation.</title>
        <authorList>
            <consortium name="The Broad Institute Genomics Platform"/>
            <consortium name="The Broad Institute Genome Sequencing Center for Infectious Disease"/>
            <person name="Wu L."/>
            <person name="Ma J."/>
        </authorList>
    </citation>
    <scope>NUCLEOTIDE SEQUENCE [LARGE SCALE GENOMIC DNA]</scope>
    <source>
        <strain evidence="3">CGMCC 1.6375</strain>
    </source>
</reference>